<feature type="transmembrane region" description="Helical" evidence="7">
    <location>
        <begin position="516"/>
        <end position="537"/>
    </location>
</feature>
<comment type="subcellular location">
    <subcellularLocation>
        <location evidence="1">Membrane</location>
        <topology evidence="1">Multi-pass membrane protein</topology>
    </subcellularLocation>
</comment>
<feature type="transmembrane region" description="Helical" evidence="7">
    <location>
        <begin position="242"/>
        <end position="265"/>
    </location>
</feature>
<keyword evidence="5 7" id="KW-0472">Membrane</keyword>
<dbReference type="PROSITE" id="PS50850">
    <property type="entry name" value="MFS"/>
    <property type="match status" value="1"/>
</dbReference>
<keyword evidence="4 7" id="KW-1133">Transmembrane helix</keyword>
<feature type="transmembrane region" description="Helical" evidence="7">
    <location>
        <begin position="482"/>
        <end position="504"/>
    </location>
</feature>
<dbReference type="GO" id="GO:0022857">
    <property type="term" value="F:transmembrane transporter activity"/>
    <property type="evidence" value="ECO:0007669"/>
    <property type="project" value="InterPro"/>
</dbReference>
<dbReference type="SUPFAM" id="SSF103473">
    <property type="entry name" value="MFS general substrate transporter"/>
    <property type="match status" value="1"/>
</dbReference>
<evidence type="ECO:0000259" key="8">
    <source>
        <dbReference type="PROSITE" id="PS50850"/>
    </source>
</evidence>
<evidence type="ECO:0000256" key="3">
    <source>
        <dbReference type="ARBA" id="ARBA00022692"/>
    </source>
</evidence>
<feature type="compositionally biased region" description="Basic and acidic residues" evidence="6">
    <location>
        <begin position="57"/>
        <end position="68"/>
    </location>
</feature>
<dbReference type="InterPro" id="IPR020846">
    <property type="entry name" value="MFS_dom"/>
</dbReference>
<dbReference type="InterPro" id="IPR011701">
    <property type="entry name" value="MFS"/>
</dbReference>
<dbReference type="PANTHER" id="PTHR23502:SF68">
    <property type="entry name" value="MULTIDRUG TRANSPORTER, PUTATIVE (AFU_ORTHOLOGUE AFUA_3G01120)-RELATED"/>
    <property type="match status" value="1"/>
</dbReference>
<feature type="transmembrane region" description="Helical" evidence="7">
    <location>
        <begin position="208"/>
        <end position="230"/>
    </location>
</feature>
<evidence type="ECO:0000313" key="10">
    <source>
        <dbReference type="Proteomes" id="UP000249619"/>
    </source>
</evidence>
<dbReference type="Gene3D" id="1.20.1250.20">
    <property type="entry name" value="MFS general substrate transporter like domains"/>
    <property type="match status" value="1"/>
</dbReference>
<dbReference type="EMBL" id="QGDH01000052">
    <property type="protein sequence ID" value="RAR12138.1"/>
    <property type="molecule type" value="Genomic_DNA"/>
</dbReference>
<dbReference type="InterPro" id="IPR036259">
    <property type="entry name" value="MFS_trans_sf"/>
</dbReference>
<evidence type="ECO:0000256" key="7">
    <source>
        <dbReference type="SAM" id="Phobius"/>
    </source>
</evidence>
<dbReference type="GO" id="GO:0016020">
    <property type="term" value="C:membrane"/>
    <property type="evidence" value="ECO:0007669"/>
    <property type="project" value="UniProtKB-SubCell"/>
</dbReference>
<dbReference type="STRING" id="183478.A0A364N550"/>
<dbReference type="FunFam" id="1.20.1250.20:FF:000011">
    <property type="entry name" value="MFS multidrug transporter, putative"/>
    <property type="match status" value="1"/>
</dbReference>
<evidence type="ECO:0000256" key="1">
    <source>
        <dbReference type="ARBA" id="ARBA00004141"/>
    </source>
</evidence>
<keyword evidence="10" id="KW-1185">Reference proteome</keyword>
<organism evidence="9 10">
    <name type="scientific">Stemphylium lycopersici</name>
    <name type="common">Tomato gray leaf spot disease fungus</name>
    <name type="synonym">Thyrospora lycopersici</name>
    <dbReference type="NCBI Taxonomy" id="183478"/>
    <lineage>
        <taxon>Eukaryota</taxon>
        <taxon>Fungi</taxon>
        <taxon>Dikarya</taxon>
        <taxon>Ascomycota</taxon>
        <taxon>Pezizomycotina</taxon>
        <taxon>Dothideomycetes</taxon>
        <taxon>Pleosporomycetidae</taxon>
        <taxon>Pleosporales</taxon>
        <taxon>Pleosporineae</taxon>
        <taxon>Pleosporaceae</taxon>
        <taxon>Stemphylium</taxon>
    </lineage>
</organism>
<accession>A0A364N550</accession>
<evidence type="ECO:0000256" key="4">
    <source>
        <dbReference type="ARBA" id="ARBA00022989"/>
    </source>
</evidence>
<comment type="caution">
    <text evidence="9">The sequence shown here is derived from an EMBL/GenBank/DDBJ whole genome shotgun (WGS) entry which is preliminary data.</text>
</comment>
<feature type="transmembrane region" description="Helical" evidence="7">
    <location>
        <begin position="271"/>
        <end position="300"/>
    </location>
</feature>
<proteinExistence type="inferred from homology"/>
<dbReference type="PANTHER" id="PTHR23502">
    <property type="entry name" value="MAJOR FACILITATOR SUPERFAMILY"/>
    <property type="match status" value="1"/>
</dbReference>
<dbReference type="Proteomes" id="UP000249619">
    <property type="component" value="Unassembled WGS sequence"/>
</dbReference>
<dbReference type="CDD" id="cd17323">
    <property type="entry name" value="MFS_Tpo1_MDR_like"/>
    <property type="match status" value="1"/>
</dbReference>
<dbReference type="Pfam" id="PF07690">
    <property type="entry name" value="MFS_1"/>
    <property type="match status" value="1"/>
</dbReference>
<feature type="region of interest" description="Disordered" evidence="6">
    <location>
        <begin position="57"/>
        <end position="84"/>
    </location>
</feature>
<feature type="domain" description="Major facilitator superfamily (MFS) profile" evidence="8">
    <location>
        <begin position="116"/>
        <end position="543"/>
    </location>
</feature>
<sequence>MTKPAHAGGLYRHPTRSEIIEQAVAEGHDADIPGNLGSIHQVPSHTSGISRARDVYTSGEKDLEKGHQDTASVSSAACSANHDDDPPCTDANIIDFDGPDDAENPLNWPASKRWGMMALISGITFLTPLASSQFAPGVPDVMRDFDSTSDLLSGFMVSVYVLGFAFGPLVIAPLSEMYGRLPLYHACNFFFIVFTVAAAVAGGMAQFVVFRFFMGCFGGAPMVLGGGTIADLMPREQRGTAMAVWMMGPTIGPCVGPIIGGFLTVAKGWRWNFWFVAIVGGAFFITSLLLMSETSSIIILQRKVNRLRSSTGNPELRSKLDMGLTPRQLFKYSIVRPAKMLFQSTICFAISLYIAITYSYLYILFTTFTAVFSGQYGWTGGITGLSFLGLGVGSLIGQFTYIHYGNKVVYKHMARGDLKPEHRLYMMCVGGFFIPCGLFMYGWSVQYQTHYMVPIAATGIIGFGLLMTFLPATTYLVDVFTIHAASAMAASTVLRSLAAAFIPLSSQTMYAQMGYGWGNSMLGFIATLLVPIPFLFIRYGEGIRARSTVKL</sequence>
<evidence type="ECO:0000313" key="9">
    <source>
        <dbReference type="EMBL" id="RAR12138.1"/>
    </source>
</evidence>
<feature type="transmembrane region" description="Helical" evidence="7">
    <location>
        <begin position="385"/>
        <end position="404"/>
    </location>
</feature>
<keyword evidence="3 7" id="KW-0812">Transmembrane</keyword>
<comment type="similarity">
    <text evidence="2">Belongs to the major facilitator superfamily.</text>
</comment>
<feature type="transmembrane region" description="Helical" evidence="7">
    <location>
        <begin position="114"/>
        <end position="131"/>
    </location>
</feature>
<feature type="transmembrane region" description="Helical" evidence="7">
    <location>
        <begin position="451"/>
        <end position="470"/>
    </location>
</feature>
<feature type="transmembrane region" description="Helical" evidence="7">
    <location>
        <begin position="151"/>
        <end position="171"/>
    </location>
</feature>
<gene>
    <name evidence="9" type="ORF">DDE83_004266</name>
</gene>
<evidence type="ECO:0000256" key="6">
    <source>
        <dbReference type="SAM" id="MobiDB-lite"/>
    </source>
</evidence>
<name>A0A364N550_STELY</name>
<reference evidence="10" key="1">
    <citation type="submission" date="2018-05" db="EMBL/GenBank/DDBJ databases">
        <title>Draft genome sequence of Stemphylium lycopersici strain CIDEFI 213.</title>
        <authorList>
            <person name="Medina R."/>
            <person name="Franco M.E.E."/>
            <person name="Lucentini C.G."/>
            <person name="Saparrat M.C.N."/>
            <person name="Balatti P.A."/>
        </authorList>
    </citation>
    <scope>NUCLEOTIDE SEQUENCE [LARGE SCALE GENOMIC DNA]</scope>
    <source>
        <strain evidence="10">CIDEFI 213</strain>
    </source>
</reference>
<protein>
    <submittedName>
        <fullName evidence="9">MFS general substrate transporter</fullName>
    </submittedName>
</protein>
<feature type="compositionally biased region" description="Polar residues" evidence="6">
    <location>
        <begin position="69"/>
        <end position="78"/>
    </location>
</feature>
<feature type="transmembrane region" description="Helical" evidence="7">
    <location>
        <begin position="424"/>
        <end position="445"/>
    </location>
</feature>
<feature type="transmembrane region" description="Helical" evidence="7">
    <location>
        <begin position="341"/>
        <end position="365"/>
    </location>
</feature>
<feature type="transmembrane region" description="Helical" evidence="7">
    <location>
        <begin position="183"/>
        <end position="202"/>
    </location>
</feature>
<evidence type="ECO:0000256" key="5">
    <source>
        <dbReference type="ARBA" id="ARBA00023136"/>
    </source>
</evidence>
<dbReference type="AlphaFoldDB" id="A0A364N550"/>
<evidence type="ECO:0000256" key="2">
    <source>
        <dbReference type="ARBA" id="ARBA00008335"/>
    </source>
</evidence>